<sequence>MERRKLGNWYSTVYRAIQASDGLPYALRRIENYRLMHQSAFNAIEIWSKIRHPNIISVREAFTTRSFNDNSVVFVHAYHADAQTLFDVHLKPKPPIMQTHYHHGRPTLLQAYLPTVIPERTMWSYIVQIATAVKKVHDVGQAVRMIDVSKILLTGQNRVRISACGVIDVLMHDTHQDMLMLQQEDLTMFGRLLFTLCCNSITASSGQNFQKSLEFISRNYTNDIKNVVLFLISKAGPHRSIDQLLDMIRGKVILEMEEALNATDRVEHELLSELENARLVRLLCKFGFINERPEFAREPRWSETGDRYIIKLFRDYVFHQVDEQGNPVVNLSHVLVCLNKLDAGTDERLMLVARDEQSCLVVSYKDIKQCIESAFGCVYTGLNA</sequence>
<protein>
    <recommendedName>
        <fullName evidence="7">Protein kinase domain-containing protein</fullName>
    </recommendedName>
</protein>
<dbReference type="Pfam" id="PF18101">
    <property type="entry name" value="Pan3_CK"/>
    <property type="match status" value="1"/>
</dbReference>
<organism evidence="8 9">
    <name type="scientific">Sphagnurus paluster</name>
    <dbReference type="NCBI Taxonomy" id="117069"/>
    <lineage>
        <taxon>Eukaryota</taxon>
        <taxon>Fungi</taxon>
        <taxon>Dikarya</taxon>
        <taxon>Basidiomycota</taxon>
        <taxon>Agaricomycotina</taxon>
        <taxon>Agaricomycetes</taxon>
        <taxon>Agaricomycetidae</taxon>
        <taxon>Agaricales</taxon>
        <taxon>Tricholomatineae</taxon>
        <taxon>Lyophyllaceae</taxon>
        <taxon>Sphagnurus</taxon>
    </lineage>
</organism>
<comment type="subcellular location">
    <subcellularLocation>
        <location evidence="1">Cytoplasm</location>
    </subcellularLocation>
</comment>
<dbReference type="Gene3D" id="1.20.5.5160">
    <property type="match status" value="1"/>
</dbReference>
<gene>
    <name evidence="8" type="ORF">H0H81_009277</name>
</gene>
<dbReference type="Gene3D" id="1.10.287.3700">
    <property type="match status" value="1"/>
</dbReference>
<dbReference type="GO" id="GO:0000932">
    <property type="term" value="C:P-body"/>
    <property type="evidence" value="ECO:0007669"/>
    <property type="project" value="TreeGrafter"/>
</dbReference>
<keyword evidence="4" id="KW-0547">Nucleotide-binding</keyword>
<evidence type="ECO:0000256" key="4">
    <source>
        <dbReference type="ARBA" id="ARBA00022741"/>
    </source>
</evidence>
<dbReference type="GO" id="GO:0000289">
    <property type="term" value="P:nuclear-transcribed mRNA poly(A) tail shortening"/>
    <property type="evidence" value="ECO:0007669"/>
    <property type="project" value="InterPro"/>
</dbReference>
<evidence type="ECO:0000256" key="1">
    <source>
        <dbReference type="ARBA" id="ARBA00004496"/>
    </source>
</evidence>
<dbReference type="GO" id="GO:0005524">
    <property type="term" value="F:ATP binding"/>
    <property type="evidence" value="ECO:0007669"/>
    <property type="project" value="UniProtKB-KW"/>
</dbReference>
<dbReference type="SUPFAM" id="SSF56112">
    <property type="entry name" value="Protein kinase-like (PK-like)"/>
    <property type="match status" value="1"/>
</dbReference>
<dbReference type="InterPro" id="IPR030844">
    <property type="entry name" value="PAN3"/>
</dbReference>
<feature type="domain" description="Protein kinase" evidence="7">
    <location>
        <begin position="1"/>
        <end position="309"/>
    </location>
</feature>
<dbReference type="InterPro" id="IPR000719">
    <property type="entry name" value="Prot_kinase_dom"/>
</dbReference>
<evidence type="ECO:0000259" key="7">
    <source>
        <dbReference type="PROSITE" id="PS50011"/>
    </source>
</evidence>
<dbReference type="PROSITE" id="PS50011">
    <property type="entry name" value="PROTEIN_KINASE_DOM"/>
    <property type="match status" value="1"/>
</dbReference>
<dbReference type="OrthoDB" id="204958at2759"/>
<dbReference type="EMBL" id="JABCKI010000027">
    <property type="protein sequence ID" value="KAG5653920.1"/>
    <property type="molecule type" value="Genomic_DNA"/>
</dbReference>
<keyword evidence="6" id="KW-0175">Coiled coil</keyword>
<keyword evidence="9" id="KW-1185">Reference proteome</keyword>
<proteinExistence type="predicted"/>
<dbReference type="GO" id="GO:0006397">
    <property type="term" value="P:mRNA processing"/>
    <property type="evidence" value="ECO:0007669"/>
    <property type="project" value="UniProtKB-KW"/>
</dbReference>
<dbReference type="InterPro" id="IPR011009">
    <property type="entry name" value="Kinase-like_dom_sf"/>
</dbReference>
<dbReference type="GO" id="GO:0008143">
    <property type="term" value="F:poly(A) binding"/>
    <property type="evidence" value="ECO:0007669"/>
    <property type="project" value="TreeGrafter"/>
</dbReference>
<keyword evidence="2" id="KW-0963">Cytoplasm</keyword>
<name>A0A9P7GV26_9AGAR</name>
<keyword evidence="5" id="KW-0067">ATP-binding</keyword>
<evidence type="ECO:0000313" key="9">
    <source>
        <dbReference type="Proteomes" id="UP000717328"/>
    </source>
</evidence>
<reference evidence="8" key="2">
    <citation type="submission" date="2021-10" db="EMBL/GenBank/DDBJ databases">
        <title>Phylogenomics reveals ancestral predisposition of the termite-cultivated fungus Termitomyces towards a domesticated lifestyle.</title>
        <authorList>
            <person name="Auxier B."/>
            <person name="Grum-Grzhimaylo A."/>
            <person name="Cardenas M.E."/>
            <person name="Lodge J.D."/>
            <person name="Laessoe T."/>
            <person name="Pedersen O."/>
            <person name="Smith M.E."/>
            <person name="Kuyper T.W."/>
            <person name="Franco-Molano E.A."/>
            <person name="Baroni T.J."/>
            <person name="Aanen D.K."/>
        </authorList>
    </citation>
    <scope>NUCLEOTIDE SEQUENCE</scope>
    <source>
        <strain evidence="8">D49</strain>
    </source>
</reference>
<evidence type="ECO:0000256" key="5">
    <source>
        <dbReference type="ARBA" id="ARBA00022840"/>
    </source>
</evidence>
<dbReference type="GO" id="GO:0031251">
    <property type="term" value="C:PAN complex"/>
    <property type="evidence" value="ECO:0007669"/>
    <property type="project" value="InterPro"/>
</dbReference>
<evidence type="ECO:0000256" key="2">
    <source>
        <dbReference type="ARBA" id="ARBA00022490"/>
    </source>
</evidence>
<keyword evidence="3" id="KW-0507">mRNA processing</keyword>
<dbReference type="PANTHER" id="PTHR12272">
    <property type="entry name" value="DEADENYLATION COMPLEX SUBUNIT PAN3"/>
    <property type="match status" value="1"/>
</dbReference>
<accession>A0A9P7GV26</accession>
<dbReference type="Proteomes" id="UP000717328">
    <property type="component" value="Unassembled WGS sequence"/>
</dbReference>
<dbReference type="AlphaFoldDB" id="A0A9P7GV26"/>
<evidence type="ECO:0000256" key="3">
    <source>
        <dbReference type="ARBA" id="ARBA00022664"/>
    </source>
</evidence>
<comment type="caution">
    <text evidence="8">The sequence shown here is derived from an EMBL/GenBank/DDBJ whole genome shotgun (WGS) entry which is preliminary data.</text>
</comment>
<evidence type="ECO:0000313" key="8">
    <source>
        <dbReference type="EMBL" id="KAG5653920.1"/>
    </source>
</evidence>
<dbReference type="Gene3D" id="1.10.510.10">
    <property type="entry name" value="Transferase(Phosphotransferase) domain 1"/>
    <property type="match status" value="1"/>
</dbReference>
<dbReference type="FunFam" id="1.10.287.3700:FF:000001">
    <property type="entry name" value="PAN2-PAN3 deadenylation complex subunit PAN3"/>
    <property type="match status" value="1"/>
</dbReference>
<dbReference type="InterPro" id="IPR041332">
    <property type="entry name" value="Pan3_CK"/>
</dbReference>
<dbReference type="GO" id="GO:0004672">
    <property type="term" value="F:protein kinase activity"/>
    <property type="evidence" value="ECO:0007669"/>
    <property type="project" value="InterPro"/>
</dbReference>
<reference evidence="8" key="1">
    <citation type="submission" date="2021-02" db="EMBL/GenBank/DDBJ databases">
        <authorList>
            <person name="Nieuwenhuis M."/>
            <person name="Van De Peppel L.J.J."/>
        </authorList>
    </citation>
    <scope>NUCLEOTIDE SEQUENCE</scope>
    <source>
        <strain evidence="8">D49</strain>
    </source>
</reference>
<dbReference type="PANTHER" id="PTHR12272:SF11">
    <property type="entry name" value="PAN2-PAN3 DEADENYLATION COMPLEX SUBUNIT PAN3"/>
    <property type="match status" value="1"/>
</dbReference>
<evidence type="ECO:0000256" key="6">
    <source>
        <dbReference type="ARBA" id="ARBA00023054"/>
    </source>
</evidence>